<dbReference type="InterPro" id="IPR006043">
    <property type="entry name" value="NCS2"/>
</dbReference>
<feature type="transmembrane region" description="Helical" evidence="7">
    <location>
        <begin position="167"/>
        <end position="184"/>
    </location>
</feature>
<feature type="transmembrane region" description="Helical" evidence="7">
    <location>
        <begin position="329"/>
        <end position="352"/>
    </location>
</feature>
<keyword evidence="4 7" id="KW-0812">Transmembrane</keyword>
<evidence type="ECO:0000313" key="8">
    <source>
        <dbReference type="EMBL" id="SEC38850.1"/>
    </source>
</evidence>
<accession>A0A1H4S3Z6</accession>
<name>A0A1H4S3Z6_9ACTN</name>
<protein>
    <submittedName>
        <fullName evidence="8">Uracil-xanthine permease</fullName>
    </submittedName>
</protein>
<dbReference type="PANTHER" id="PTHR42810:SF2">
    <property type="entry name" value="PURINE PERMEASE C1399.01C-RELATED"/>
    <property type="match status" value="1"/>
</dbReference>
<dbReference type="GO" id="GO:0042907">
    <property type="term" value="F:xanthine transmembrane transporter activity"/>
    <property type="evidence" value="ECO:0007669"/>
    <property type="project" value="TreeGrafter"/>
</dbReference>
<evidence type="ECO:0000256" key="7">
    <source>
        <dbReference type="SAM" id="Phobius"/>
    </source>
</evidence>
<dbReference type="GO" id="GO:0005886">
    <property type="term" value="C:plasma membrane"/>
    <property type="evidence" value="ECO:0007669"/>
    <property type="project" value="TreeGrafter"/>
</dbReference>
<dbReference type="Pfam" id="PF00860">
    <property type="entry name" value="Xan_ur_permease"/>
    <property type="match status" value="1"/>
</dbReference>
<dbReference type="Proteomes" id="UP000182375">
    <property type="component" value="Unassembled WGS sequence"/>
</dbReference>
<gene>
    <name evidence="8" type="ORF">SAMN04490357_1875</name>
</gene>
<dbReference type="PANTHER" id="PTHR42810">
    <property type="entry name" value="PURINE PERMEASE C1399.01C-RELATED"/>
    <property type="match status" value="1"/>
</dbReference>
<proteinExistence type="inferred from homology"/>
<evidence type="ECO:0000256" key="1">
    <source>
        <dbReference type="ARBA" id="ARBA00004141"/>
    </source>
</evidence>
<reference evidence="8 9" key="1">
    <citation type="submission" date="2016-10" db="EMBL/GenBank/DDBJ databases">
        <authorList>
            <person name="de Groot N.N."/>
        </authorList>
    </citation>
    <scope>NUCLEOTIDE SEQUENCE [LARGE SCALE GENOMIC DNA]</scope>
    <source>
        <strain evidence="8 9">DSM 40306</strain>
    </source>
</reference>
<feature type="transmembrane region" description="Helical" evidence="7">
    <location>
        <begin position="108"/>
        <end position="126"/>
    </location>
</feature>
<dbReference type="EMBL" id="FNTD01000004">
    <property type="protein sequence ID" value="SEC38850.1"/>
    <property type="molecule type" value="Genomic_DNA"/>
</dbReference>
<feature type="transmembrane region" description="Helical" evidence="7">
    <location>
        <begin position="358"/>
        <end position="379"/>
    </location>
</feature>
<feature type="transmembrane region" description="Helical" evidence="7">
    <location>
        <begin position="413"/>
        <end position="432"/>
    </location>
</feature>
<feature type="transmembrane region" description="Helical" evidence="7">
    <location>
        <begin position="133"/>
        <end position="155"/>
    </location>
</feature>
<dbReference type="STRING" id="67331.SAMN04490357_1875"/>
<comment type="similarity">
    <text evidence="2">Belongs to the nucleobase:cation symporter-2 (NCS2) (TC 2.A.40) family.</text>
</comment>
<evidence type="ECO:0000256" key="6">
    <source>
        <dbReference type="ARBA" id="ARBA00023136"/>
    </source>
</evidence>
<keyword evidence="5 7" id="KW-1133">Transmembrane helix</keyword>
<feature type="transmembrane region" description="Helical" evidence="7">
    <location>
        <begin position="191"/>
        <end position="207"/>
    </location>
</feature>
<evidence type="ECO:0000256" key="3">
    <source>
        <dbReference type="ARBA" id="ARBA00022448"/>
    </source>
</evidence>
<evidence type="ECO:0000256" key="4">
    <source>
        <dbReference type="ARBA" id="ARBA00022692"/>
    </source>
</evidence>
<dbReference type="GeneID" id="95511057"/>
<organism evidence="8 9">
    <name type="scientific">Streptomyces misionensis</name>
    <dbReference type="NCBI Taxonomy" id="67331"/>
    <lineage>
        <taxon>Bacteria</taxon>
        <taxon>Bacillati</taxon>
        <taxon>Actinomycetota</taxon>
        <taxon>Actinomycetes</taxon>
        <taxon>Kitasatosporales</taxon>
        <taxon>Streptomycetaceae</taxon>
        <taxon>Streptomyces</taxon>
    </lineage>
</organism>
<dbReference type="AlphaFoldDB" id="A0A1H4S3Z6"/>
<evidence type="ECO:0000256" key="5">
    <source>
        <dbReference type="ARBA" id="ARBA00022989"/>
    </source>
</evidence>
<comment type="subcellular location">
    <subcellularLocation>
        <location evidence="1">Membrane</location>
        <topology evidence="1">Multi-pass membrane protein</topology>
    </subcellularLocation>
</comment>
<feature type="transmembrane region" description="Helical" evidence="7">
    <location>
        <begin position="391"/>
        <end position="407"/>
    </location>
</feature>
<sequence length="463" mass="48254">MDLGVRWKLHGDGRTPAPGAVVRPDERLSWPRTVGLGAQHVVAMFGASFVAPVLMGLDPNLAIMMSGIATVIFLLATRGRVPSYLGCSLSFVGVAAVIRAQGGTSATVTGATLAVGVVLFLVGLAVQRFGARIIHAAMPPIVTGAVVMLIGFNLAPVTASTYWPQDQWTAILVMLFTGLAVVCLRGFWSRIAIFLGLIFGYGISWVFDRVFGKIHSVDGGGKLTDHWRLDLSGVSKADWIGLPHFHGPSFQWSAILVALPVVIALVAENAGHVKAVGEMTGDPLDDKLGTAISADGVASMLSTAVGGPPNTTYSENIGVMAATRVYSTAAYWAAAGFALLFGLCPKFGAIVAAIPGGVLGGITVILYGMIGLLGAQIWLNAKVDLRNPLNLVPAAAGIIIGVGNVSMKFTSNFSLSGIALGTVVVITGYHALRAFAPAHLKKQEPLLDEGTSTYDPGTPRTES</sequence>
<keyword evidence="6 7" id="KW-0472">Membrane</keyword>
<dbReference type="RefSeq" id="WP_074991795.1">
    <property type="nucleotide sequence ID" value="NZ_FNTD01000004.1"/>
</dbReference>
<keyword evidence="3" id="KW-0813">Transport</keyword>
<feature type="transmembrane region" description="Helical" evidence="7">
    <location>
        <begin position="84"/>
        <end position="102"/>
    </location>
</feature>
<feature type="transmembrane region" description="Helical" evidence="7">
    <location>
        <begin position="61"/>
        <end position="77"/>
    </location>
</feature>
<evidence type="ECO:0000313" key="9">
    <source>
        <dbReference type="Proteomes" id="UP000182375"/>
    </source>
</evidence>
<evidence type="ECO:0000256" key="2">
    <source>
        <dbReference type="ARBA" id="ARBA00008821"/>
    </source>
</evidence>